<organism evidence="2 3">
    <name type="scientific">Nocardioides psychrotolerans</name>
    <dbReference type="NCBI Taxonomy" id="1005945"/>
    <lineage>
        <taxon>Bacteria</taxon>
        <taxon>Bacillati</taxon>
        <taxon>Actinomycetota</taxon>
        <taxon>Actinomycetes</taxon>
        <taxon>Propionibacteriales</taxon>
        <taxon>Nocardioidaceae</taxon>
        <taxon>Nocardioides</taxon>
    </lineage>
</organism>
<gene>
    <name evidence="2" type="ORF">SAMN05216561_11097</name>
</gene>
<feature type="transmembrane region" description="Helical" evidence="1">
    <location>
        <begin position="24"/>
        <end position="44"/>
    </location>
</feature>
<name>A0A1I3JDJ1_9ACTN</name>
<protein>
    <recommendedName>
        <fullName evidence="4">DUF385 domain-containing protein</fullName>
    </recommendedName>
</protein>
<dbReference type="InterPro" id="IPR012349">
    <property type="entry name" value="Split_barrel_FMN-bd"/>
</dbReference>
<proteinExistence type="predicted"/>
<dbReference type="AlphaFoldDB" id="A0A1I3JDJ1"/>
<evidence type="ECO:0000313" key="2">
    <source>
        <dbReference type="EMBL" id="SFI58337.1"/>
    </source>
</evidence>
<dbReference type="Pfam" id="PF04075">
    <property type="entry name" value="F420H2_quin_red"/>
    <property type="match status" value="1"/>
</dbReference>
<dbReference type="InterPro" id="IPR004378">
    <property type="entry name" value="F420H2_quin_Rdtase"/>
</dbReference>
<dbReference type="RefSeq" id="WP_091114187.1">
    <property type="nucleotide sequence ID" value="NZ_BKAF01000012.1"/>
</dbReference>
<dbReference type="STRING" id="1005945.SAMN05216561_11097"/>
<keyword evidence="3" id="KW-1185">Reference proteome</keyword>
<feature type="transmembrane region" description="Helical" evidence="1">
    <location>
        <begin position="183"/>
        <end position="205"/>
    </location>
</feature>
<accession>A0A1I3JDJ1</accession>
<reference evidence="2 3" key="1">
    <citation type="submission" date="2016-10" db="EMBL/GenBank/DDBJ databases">
        <authorList>
            <person name="de Groot N.N."/>
        </authorList>
    </citation>
    <scope>NUCLEOTIDE SEQUENCE [LARGE SCALE GENOMIC DNA]</scope>
    <source>
        <strain evidence="2 3">CGMCC 1.11156</strain>
    </source>
</reference>
<dbReference type="EMBL" id="FOQG01000010">
    <property type="protein sequence ID" value="SFI58337.1"/>
    <property type="molecule type" value="Genomic_DNA"/>
</dbReference>
<feature type="transmembrane region" description="Helical" evidence="1">
    <location>
        <begin position="87"/>
        <end position="106"/>
    </location>
</feature>
<dbReference type="GO" id="GO:0016491">
    <property type="term" value="F:oxidoreductase activity"/>
    <property type="evidence" value="ECO:0007669"/>
    <property type="project" value="InterPro"/>
</dbReference>
<keyword evidence="1" id="KW-0812">Transmembrane</keyword>
<dbReference type="Proteomes" id="UP000198649">
    <property type="component" value="Unassembled WGS sequence"/>
</dbReference>
<feature type="transmembrane region" description="Helical" evidence="1">
    <location>
        <begin position="118"/>
        <end position="139"/>
    </location>
</feature>
<keyword evidence="1" id="KW-0472">Membrane</keyword>
<evidence type="ECO:0000313" key="3">
    <source>
        <dbReference type="Proteomes" id="UP000198649"/>
    </source>
</evidence>
<feature type="transmembrane region" description="Helical" evidence="1">
    <location>
        <begin position="56"/>
        <end position="75"/>
    </location>
</feature>
<evidence type="ECO:0008006" key="4">
    <source>
        <dbReference type="Google" id="ProtNLM"/>
    </source>
</evidence>
<sequence length="341" mass="35928">MRTTAPVTTTGTLATDHLPHLRPWLLLSTVGGAVAAPGGVLLARWSEPLTETGTDWAGVLLGSLLAGTLLGLLQVRALRTWLAPADRAIWVAATAAATVLCGVLLLAPGHPVTAPLGITLSAVAVGGALGGVLGSLQALRLTHVFHHARRWPLASAVGWGSALPIAIYAVVAPGADAGWPTQTLVASAGGALAGATYGLLTGLLLPTLAGSRPVDRLVLWLLESRWHDRLSVHLVGLGVVGRQSGLLHRLPVLAASTHGRLVVLVSHPKSRTWWHNIDTEPDVEVLRGGVWLTARASVVRPGDQGWLEAYRVHCTSRPQVQVPPDTPWVVLDLRLTRRVDH</sequence>
<keyword evidence="1" id="KW-1133">Transmembrane helix</keyword>
<dbReference type="Gene3D" id="2.30.110.10">
    <property type="entry name" value="Electron Transport, Fmn-binding Protein, Chain A"/>
    <property type="match status" value="1"/>
</dbReference>
<evidence type="ECO:0000256" key="1">
    <source>
        <dbReference type="SAM" id="Phobius"/>
    </source>
</evidence>
<feature type="transmembrane region" description="Helical" evidence="1">
    <location>
        <begin position="151"/>
        <end position="171"/>
    </location>
</feature>